<dbReference type="InterPro" id="IPR023213">
    <property type="entry name" value="CAT-like_dom_sf"/>
</dbReference>
<dbReference type="AlphaFoldDB" id="A0A4Q7DY49"/>
<comment type="caution">
    <text evidence="2">The sequence shown here is derived from an EMBL/GenBank/DDBJ whole genome shotgun (WGS) entry which is preliminary data.</text>
</comment>
<dbReference type="EMBL" id="PPUZ01000147">
    <property type="protein sequence ID" value="RZM70298.1"/>
    <property type="molecule type" value="Genomic_DNA"/>
</dbReference>
<dbReference type="RefSeq" id="WP_240701964.1">
    <property type="nucleotide sequence ID" value="NZ_PPUZ01000147.1"/>
</dbReference>
<evidence type="ECO:0000313" key="3">
    <source>
        <dbReference type="Proteomes" id="UP000292345"/>
    </source>
</evidence>
<name>A0A4Q7DY49_9GAMM</name>
<accession>A0A4Q7DY49</accession>
<dbReference type="Gene3D" id="3.30.559.30">
    <property type="entry name" value="Nonribosomal peptide synthetase, condensation domain"/>
    <property type="match status" value="1"/>
</dbReference>
<feature type="non-terminal residue" evidence="2">
    <location>
        <position position="1"/>
    </location>
</feature>
<protein>
    <submittedName>
        <fullName evidence="2">Non-ribosomal peptide synthetase</fullName>
    </submittedName>
</protein>
<dbReference type="GO" id="GO:0003824">
    <property type="term" value="F:catalytic activity"/>
    <property type="evidence" value="ECO:0007669"/>
    <property type="project" value="InterPro"/>
</dbReference>
<feature type="non-terminal residue" evidence="2">
    <location>
        <position position="307"/>
    </location>
</feature>
<dbReference type="Proteomes" id="UP000292345">
    <property type="component" value="Unassembled WGS sequence"/>
</dbReference>
<dbReference type="Gene3D" id="3.30.559.10">
    <property type="entry name" value="Chloramphenicol acetyltransferase-like domain"/>
    <property type="match status" value="1"/>
</dbReference>
<dbReference type="SUPFAM" id="SSF52777">
    <property type="entry name" value="CoA-dependent acyltransferases"/>
    <property type="match status" value="2"/>
</dbReference>
<reference evidence="2 3" key="1">
    <citation type="submission" date="2018-01" db="EMBL/GenBank/DDBJ databases">
        <title>Co-occurrence of chitin degradation, pigmentation and bioactivity in marine Pseudoalteromonas.</title>
        <authorList>
            <person name="Paulsen S."/>
            <person name="Gram L."/>
            <person name="Machado H."/>
        </authorList>
    </citation>
    <scope>NUCLEOTIDE SEQUENCE [LARGE SCALE GENOMIC DNA]</scope>
    <source>
        <strain evidence="2 3">S1946</strain>
    </source>
</reference>
<sequence>IVAGSEQITPQMLPLINLSQAEIDKIAATVPGGAPNIRDIYPLGPLQEGILFHHLLDPAHDVYVLSSLFAMDSKEAVESLLAKLTFIVARHDVLRTAIVWEGLSQAVQVVCDSVTVPVQWEAIEGDVIAHMQQKQGHSQMDLTRAPLLAVHIGFNAAQSEFVVMVKFHHLISDHVGLEIIAQELAYFERGEQDKLAAPVPYRNFIAHTQARQAEQDSEGYFRAQLGDIDSPTTPFNLLDIQGDGRNIDAQRVKVPAALSAGLRKAAVNLKLSPAVLFHAAWGIVVGRCSQQEDVVFGTVLSGRLQGT</sequence>
<evidence type="ECO:0000313" key="2">
    <source>
        <dbReference type="EMBL" id="RZM70298.1"/>
    </source>
</evidence>
<organism evidence="2 3">
    <name type="scientific">Pseudoalteromonas rubra</name>
    <dbReference type="NCBI Taxonomy" id="43658"/>
    <lineage>
        <taxon>Bacteria</taxon>
        <taxon>Pseudomonadati</taxon>
        <taxon>Pseudomonadota</taxon>
        <taxon>Gammaproteobacteria</taxon>
        <taxon>Alteromonadales</taxon>
        <taxon>Pseudoalteromonadaceae</taxon>
        <taxon>Pseudoalteromonas</taxon>
    </lineage>
</organism>
<proteinExistence type="predicted"/>
<dbReference type="Pfam" id="PF00668">
    <property type="entry name" value="Condensation"/>
    <property type="match status" value="1"/>
</dbReference>
<dbReference type="InterPro" id="IPR001242">
    <property type="entry name" value="Condensation_dom"/>
</dbReference>
<feature type="domain" description="Condensation" evidence="1">
    <location>
        <begin position="38"/>
        <end position="304"/>
    </location>
</feature>
<evidence type="ECO:0000259" key="1">
    <source>
        <dbReference type="Pfam" id="PF00668"/>
    </source>
</evidence>
<gene>
    <name evidence="2" type="ORF">C3B51_23135</name>
</gene>
<dbReference type="PANTHER" id="PTHR45398:SF1">
    <property type="entry name" value="ENZYME, PUTATIVE (JCVI)-RELATED"/>
    <property type="match status" value="1"/>
</dbReference>
<dbReference type="PANTHER" id="PTHR45398">
    <property type="match status" value="1"/>
</dbReference>